<feature type="region of interest" description="Disordered" evidence="1">
    <location>
        <begin position="35"/>
        <end position="70"/>
    </location>
</feature>
<reference evidence="4" key="1">
    <citation type="journal article" date="2019" name="Curr. Biol.">
        <title>Genome Sequence of Striga asiatica Provides Insight into the Evolution of Plant Parasitism.</title>
        <authorList>
            <person name="Yoshida S."/>
            <person name="Kim S."/>
            <person name="Wafula E.K."/>
            <person name="Tanskanen J."/>
            <person name="Kim Y.M."/>
            <person name="Honaas L."/>
            <person name="Yang Z."/>
            <person name="Spallek T."/>
            <person name="Conn C.E."/>
            <person name="Ichihashi Y."/>
            <person name="Cheong K."/>
            <person name="Cui S."/>
            <person name="Der J.P."/>
            <person name="Gundlach H."/>
            <person name="Jiao Y."/>
            <person name="Hori C."/>
            <person name="Ishida J.K."/>
            <person name="Kasahara H."/>
            <person name="Kiba T."/>
            <person name="Kim M.S."/>
            <person name="Koo N."/>
            <person name="Laohavisit A."/>
            <person name="Lee Y.H."/>
            <person name="Lumba S."/>
            <person name="McCourt P."/>
            <person name="Mortimer J.C."/>
            <person name="Mutuku J.M."/>
            <person name="Nomura T."/>
            <person name="Sasaki-Sekimoto Y."/>
            <person name="Seto Y."/>
            <person name="Wang Y."/>
            <person name="Wakatake T."/>
            <person name="Sakakibara H."/>
            <person name="Demura T."/>
            <person name="Yamaguchi S."/>
            <person name="Yoneyama K."/>
            <person name="Manabe R.I."/>
            <person name="Nelson D.C."/>
            <person name="Schulman A.H."/>
            <person name="Timko M.P."/>
            <person name="dePamphilis C.W."/>
            <person name="Choi D."/>
            <person name="Shirasu K."/>
        </authorList>
    </citation>
    <scope>NUCLEOTIDE SEQUENCE [LARGE SCALE GENOMIC DNA]</scope>
    <source>
        <strain evidence="4">cv. UVA1</strain>
    </source>
</reference>
<gene>
    <name evidence="3" type="ORF">STAS_31011</name>
</gene>
<dbReference type="AlphaFoldDB" id="A0A5A7RA73"/>
<organism evidence="3 4">
    <name type="scientific">Striga asiatica</name>
    <name type="common">Asiatic witchweed</name>
    <name type="synonym">Buchnera asiatica</name>
    <dbReference type="NCBI Taxonomy" id="4170"/>
    <lineage>
        <taxon>Eukaryota</taxon>
        <taxon>Viridiplantae</taxon>
        <taxon>Streptophyta</taxon>
        <taxon>Embryophyta</taxon>
        <taxon>Tracheophyta</taxon>
        <taxon>Spermatophyta</taxon>
        <taxon>Magnoliopsida</taxon>
        <taxon>eudicotyledons</taxon>
        <taxon>Gunneridae</taxon>
        <taxon>Pentapetalae</taxon>
        <taxon>asterids</taxon>
        <taxon>lamiids</taxon>
        <taxon>Lamiales</taxon>
        <taxon>Orobanchaceae</taxon>
        <taxon>Buchnereae</taxon>
        <taxon>Striga</taxon>
    </lineage>
</organism>
<dbReference type="InterPro" id="IPR014811">
    <property type="entry name" value="ArgoL1"/>
</dbReference>
<evidence type="ECO:0000256" key="1">
    <source>
        <dbReference type="SAM" id="MobiDB-lite"/>
    </source>
</evidence>
<evidence type="ECO:0000313" key="4">
    <source>
        <dbReference type="Proteomes" id="UP000325081"/>
    </source>
</evidence>
<dbReference type="SMART" id="SM01163">
    <property type="entry name" value="DUF1785"/>
    <property type="match status" value="1"/>
</dbReference>
<evidence type="ECO:0000259" key="2">
    <source>
        <dbReference type="SMART" id="SM01163"/>
    </source>
</evidence>
<keyword evidence="4" id="KW-1185">Reference proteome</keyword>
<sequence length="328" mass="36308">MGREILDLSAEIGDIRLTFCIMVLDKQTYRDVGNRGMCRGIRGGRGGRDPGGASRRRSPQPPSGDEDGEDTISEVFVEGDDRGDDKGTHQEATFAGGYRARHDWGLDCEYGQWEGPFRVDIPDLDGEQHDRPLYDGPPIFDEEPQGPGEELDVKYFAYDGEKSLFTVTLLPHNKLEFTFVLDSVTSNIILRQHGTNQGCLLVRPSFFHNDPHNFADVGGRVLGGRGFHSSLNINVSTTIIIQPGPVDDFLVANQNVTDPFSVDWAKARVETSPTYQEHKITELREKSCRDQTFTLKETSGYSCHEDVSNGDGSDSRANPAQPGENGVE</sequence>
<dbReference type="InterPro" id="IPR036085">
    <property type="entry name" value="PAZ_dom_sf"/>
</dbReference>
<feature type="domain" description="Argonaute linker 1" evidence="2">
    <location>
        <begin position="200"/>
        <end position="243"/>
    </location>
</feature>
<dbReference type="EMBL" id="BKCP01010626">
    <property type="protein sequence ID" value="GER53487.1"/>
    <property type="molecule type" value="Genomic_DNA"/>
</dbReference>
<accession>A0A5A7RA73</accession>
<proteinExistence type="predicted"/>
<dbReference type="SUPFAM" id="SSF101690">
    <property type="entry name" value="PAZ domain"/>
    <property type="match status" value="1"/>
</dbReference>
<feature type="region of interest" description="Disordered" evidence="1">
    <location>
        <begin position="301"/>
        <end position="328"/>
    </location>
</feature>
<dbReference type="OrthoDB" id="1727941at2759"/>
<name>A0A5A7RA73_STRAF</name>
<comment type="caution">
    <text evidence="3">The sequence shown here is derived from an EMBL/GenBank/DDBJ whole genome shotgun (WGS) entry which is preliminary data.</text>
</comment>
<protein>
    <submittedName>
        <fullName evidence="3">Argonaute family protein</fullName>
    </submittedName>
</protein>
<evidence type="ECO:0000313" key="3">
    <source>
        <dbReference type="EMBL" id="GER53487.1"/>
    </source>
</evidence>
<dbReference type="Proteomes" id="UP000325081">
    <property type="component" value="Unassembled WGS sequence"/>
</dbReference>
<dbReference type="PANTHER" id="PTHR22891">
    <property type="entry name" value="EUKARYOTIC TRANSLATION INITIATION FACTOR 2C"/>
    <property type="match status" value="1"/>
</dbReference>